<feature type="binding site" evidence="6">
    <location>
        <position position="62"/>
    </location>
    <ligand>
        <name>[4Fe-4S] cluster</name>
        <dbReference type="ChEBI" id="CHEBI:49883"/>
        <note>4Fe-4S-S-AdoMet</note>
    </ligand>
</feature>
<dbReference type="InterPro" id="IPR027596">
    <property type="entry name" value="AmmeMemoSam_rS"/>
</dbReference>
<dbReference type="Gene3D" id="3.20.20.70">
    <property type="entry name" value="Aldolase class I"/>
    <property type="match status" value="1"/>
</dbReference>
<dbReference type="Proteomes" id="UP000248557">
    <property type="component" value="Unassembled WGS sequence"/>
</dbReference>
<dbReference type="InterPro" id="IPR013785">
    <property type="entry name" value="Aldolase_TIM"/>
</dbReference>
<dbReference type="Pfam" id="PF04055">
    <property type="entry name" value="Radical_SAM"/>
    <property type="match status" value="1"/>
</dbReference>
<dbReference type="GO" id="GO:0051539">
    <property type="term" value="F:4 iron, 4 sulfur cluster binding"/>
    <property type="evidence" value="ECO:0007669"/>
    <property type="project" value="UniProtKB-KW"/>
</dbReference>
<evidence type="ECO:0000313" key="8">
    <source>
        <dbReference type="EMBL" id="RAP02441.1"/>
    </source>
</evidence>
<dbReference type="InterPro" id="IPR007197">
    <property type="entry name" value="rSAM"/>
</dbReference>
<dbReference type="NCBIfam" id="TIGR04337">
    <property type="entry name" value="AmmeMemoSam_rS"/>
    <property type="match status" value="1"/>
</dbReference>
<feature type="binding site" evidence="6">
    <location>
        <position position="69"/>
    </location>
    <ligand>
        <name>[4Fe-4S] cluster</name>
        <dbReference type="ChEBI" id="CHEBI:49883"/>
        <note>4Fe-4S-S-AdoMet</note>
    </ligand>
</feature>
<keyword evidence="3 6" id="KW-0479">Metal-binding</keyword>
<dbReference type="InterPro" id="IPR058240">
    <property type="entry name" value="rSAM_sf"/>
</dbReference>
<evidence type="ECO:0000256" key="4">
    <source>
        <dbReference type="ARBA" id="ARBA00023004"/>
    </source>
</evidence>
<keyword evidence="1" id="KW-0004">4Fe-4S</keyword>
<dbReference type="RefSeq" id="WP_112149788.1">
    <property type="nucleotide sequence ID" value="NZ_NGJK01000093.1"/>
</dbReference>
<dbReference type="GO" id="GO:0003824">
    <property type="term" value="F:catalytic activity"/>
    <property type="evidence" value="ECO:0007669"/>
    <property type="project" value="InterPro"/>
</dbReference>
<dbReference type="SFLD" id="SFLDS00029">
    <property type="entry name" value="Radical_SAM"/>
    <property type="match status" value="1"/>
</dbReference>
<sequence length="313" mass="35506">MTCNICPNYCKSDIDTICKQNPQYDDENVIDAASVAIDPIEKKPLYHYLPGTKTLSIGTVGCNLNCMNCQNHTIARPENALIVPTKSYTPEQIVQKAIDNDIPSISWTYNEPTIHPKWIINTSHLAKEYDIKTILVTNGYTSQETLDNLLEYVDAVNVDIKSLDDAFYKNVCSGRLEPVLNSVRFYVKNNIHTEITNLLIPGYNDNIVDMKKIINFVVKLSDKIPLHFSAFYPQYKLSSLEPTSVNIVYKACDLGQYLGLKYVYPGNVPVSYKNNTYCKNCRHLLIDRSNSIKSYIKDKCACPNCNHKVDIII</sequence>
<feature type="binding site" evidence="6">
    <location>
        <position position="66"/>
    </location>
    <ligand>
        <name>[4Fe-4S] cluster</name>
        <dbReference type="ChEBI" id="CHEBI:49883"/>
        <note>4Fe-4S-S-AdoMet</note>
    </ligand>
</feature>
<comment type="cofactor">
    <cofactor evidence="6">
        <name>[4Fe-4S] cluster</name>
        <dbReference type="ChEBI" id="CHEBI:49883"/>
    </cofactor>
    <text evidence="6">Binds 1 [4Fe-4S] cluster. The cluster is coordinated with 3 cysteines and an exchangeable S-adenosyl-L-methionine.</text>
</comment>
<protein>
    <submittedName>
        <fullName evidence="8">AmmeMemoRadiSam system radical SAM enzyme</fullName>
    </submittedName>
</protein>
<dbReference type="PROSITE" id="PS51918">
    <property type="entry name" value="RADICAL_SAM"/>
    <property type="match status" value="1"/>
</dbReference>
<dbReference type="PANTHER" id="PTHR30352:SF5">
    <property type="entry name" value="PYRUVATE FORMATE-LYASE 1-ACTIVATING ENZYME"/>
    <property type="match status" value="1"/>
</dbReference>
<evidence type="ECO:0000256" key="2">
    <source>
        <dbReference type="ARBA" id="ARBA00022691"/>
    </source>
</evidence>
<name>A0A328PWY1_9EURY</name>
<dbReference type="EMBL" id="NGJK01000093">
    <property type="protein sequence ID" value="RAP02441.1"/>
    <property type="molecule type" value="Genomic_DNA"/>
</dbReference>
<evidence type="ECO:0000256" key="1">
    <source>
        <dbReference type="ARBA" id="ARBA00022485"/>
    </source>
</evidence>
<comment type="caution">
    <text evidence="8">The sequence shown here is derived from an EMBL/GenBank/DDBJ whole genome shotgun (WGS) entry which is preliminary data.</text>
</comment>
<dbReference type="SUPFAM" id="SSF102114">
    <property type="entry name" value="Radical SAM enzymes"/>
    <property type="match status" value="1"/>
</dbReference>
<evidence type="ECO:0000313" key="9">
    <source>
        <dbReference type="Proteomes" id="UP000248557"/>
    </source>
</evidence>
<dbReference type="InterPro" id="IPR016431">
    <property type="entry name" value="Pyrv-formate_lyase-activ_prd"/>
</dbReference>
<evidence type="ECO:0000256" key="6">
    <source>
        <dbReference type="PIRSR" id="PIRSR004869-50"/>
    </source>
</evidence>
<evidence type="ECO:0000256" key="5">
    <source>
        <dbReference type="ARBA" id="ARBA00023014"/>
    </source>
</evidence>
<keyword evidence="5 6" id="KW-0411">Iron-sulfur</keyword>
<dbReference type="AlphaFoldDB" id="A0A328PWY1"/>
<evidence type="ECO:0000256" key="3">
    <source>
        <dbReference type="ARBA" id="ARBA00022723"/>
    </source>
</evidence>
<gene>
    <name evidence="8" type="ORF">CA615_07840</name>
</gene>
<proteinExistence type="predicted"/>
<reference evidence="8 9" key="1">
    <citation type="submission" date="2017-05" db="EMBL/GenBank/DDBJ databases">
        <title>Host range expansion of the Methanosphaera genus to humans and monogastric animals involves recent and extensive reduction in genome content.</title>
        <authorList>
            <person name="Hoedt E.C."/>
            <person name="Volmer J.G."/>
            <person name="Parks D.H."/>
            <person name="Rosewarne C.P."/>
            <person name="Denman S.E."/>
            <person name="Mcsweeney C.S."/>
            <person name="O Cuiv P."/>
            <person name="Hugenholtz P."/>
            <person name="Tyson G.W."/>
            <person name="Morrison M."/>
        </authorList>
    </citation>
    <scope>NUCLEOTIDE SEQUENCE [LARGE SCALE GENOMIC DNA]</scope>
    <source>
        <strain evidence="8 9">PA5</strain>
    </source>
</reference>
<evidence type="ECO:0000259" key="7">
    <source>
        <dbReference type="PROSITE" id="PS51918"/>
    </source>
</evidence>
<dbReference type="PANTHER" id="PTHR30352">
    <property type="entry name" value="PYRUVATE FORMATE-LYASE-ACTIVATING ENZYME"/>
    <property type="match status" value="1"/>
</dbReference>
<feature type="domain" description="Radical SAM core" evidence="7">
    <location>
        <begin position="47"/>
        <end position="267"/>
    </location>
</feature>
<dbReference type="SFLD" id="SFLDG01101">
    <property type="entry name" value="Uncharacterised_Radical_SAM_Su"/>
    <property type="match status" value="1"/>
</dbReference>
<dbReference type="GO" id="GO:0046872">
    <property type="term" value="F:metal ion binding"/>
    <property type="evidence" value="ECO:0007669"/>
    <property type="project" value="UniProtKB-KW"/>
</dbReference>
<accession>A0A328PWY1</accession>
<keyword evidence="4 6" id="KW-0408">Iron</keyword>
<dbReference type="CDD" id="cd01335">
    <property type="entry name" value="Radical_SAM"/>
    <property type="match status" value="1"/>
</dbReference>
<dbReference type="InterPro" id="IPR034457">
    <property type="entry name" value="Organic_radical-activating"/>
</dbReference>
<dbReference type="PIRSF" id="PIRSF004869">
    <property type="entry name" value="PflX_prd"/>
    <property type="match status" value="1"/>
</dbReference>
<organism evidence="8 9">
    <name type="scientific">Methanosphaera stadtmanae</name>
    <dbReference type="NCBI Taxonomy" id="2317"/>
    <lineage>
        <taxon>Archaea</taxon>
        <taxon>Methanobacteriati</taxon>
        <taxon>Methanobacteriota</taxon>
        <taxon>Methanomada group</taxon>
        <taxon>Methanobacteria</taxon>
        <taxon>Methanobacteriales</taxon>
        <taxon>Methanobacteriaceae</taxon>
        <taxon>Methanosphaera</taxon>
    </lineage>
</organism>
<keyword evidence="2 6" id="KW-0949">S-adenosyl-L-methionine</keyword>